<protein>
    <submittedName>
        <fullName evidence="1">Uncharacterized protein</fullName>
    </submittedName>
</protein>
<accession>A0A381RRW8</accession>
<organism evidence="1">
    <name type="scientific">marine metagenome</name>
    <dbReference type="NCBI Taxonomy" id="408172"/>
    <lineage>
        <taxon>unclassified sequences</taxon>
        <taxon>metagenomes</taxon>
        <taxon>ecological metagenomes</taxon>
    </lineage>
</organism>
<name>A0A381RRW8_9ZZZZ</name>
<dbReference type="EMBL" id="UINC01002178">
    <property type="protein sequence ID" value="SUZ93809.1"/>
    <property type="molecule type" value="Genomic_DNA"/>
</dbReference>
<reference evidence="1" key="1">
    <citation type="submission" date="2018-05" db="EMBL/GenBank/DDBJ databases">
        <authorList>
            <person name="Lanie J.A."/>
            <person name="Ng W.-L."/>
            <person name="Kazmierczak K.M."/>
            <person name="Andrzejewski T.M."/>
            <person name="Davidsen T.M."/>
            <person name="Wayne K.J."/>
            <person name="Tettelin H."/>
            <person name="Glass J.I."/>
            <person name="Rusch D."/>
            <person name="Podicherti R."/>
            <person name="Tsui H.-C.T."/>
            <person name="Winkler M.E."/>
        </authorList>
    </citation>
    <scope>NUCLEOTIDE SEQUENCE</scope>
</reference>
<sequence length="69" mass="7648">MGDFAIKPVSETLFQTQYPFYTVADRQAEASDHGQNKDLNVGAVQNLPDSMKYEDVPEIGKGSNIDVWA</sequence>
<dbReference type="AlphaFoldDB" id="A0A381RRW8"/>
<proteinExistence type="predicted"/>
<gene>
    <name evidence="1" type="ORF">METZ01_LOCUS46663</name>
</gene>
<evidence type="ECO:0000313" key="1">
    <source>
        <dbReference type="EMBL" id="SUZ93809.1"/>
    </source>
</evidence>